<dbReference type="AlphaFoldDB" id="A0A2S4LS35"/>
<protein>
    <submittedName>
        <fullName evidence="1">Uncharacterized protein</fullName>
    </submittedName>
</protein>
<accession>A0A2S4LS35</accession>
<evidence type="ECO:0000313" key="1">
    <source>
        <dbReference type="EMBL" id="POR45272.1"/>
    </source>
</evidence>
<comment type="caution">
    <text evidence="1">The sequence shown here is derived from an EMBL/GenBank/DDBJ whole genome shotgun (WGS) entry which is preliminary data.</text>
</comment>
<keyword evidence="2" id="KW-1185">Reference proteome</keyword>
<dbReference type="RefSeq" id="WP_103721582.1">
    <property type="nucleotide sequence ID" value="NZ_PQFZ01000037.1"/>
</dbReference>
<reference evidence="1 2" key="1">
    <citation type="submission" date="2018-01" db="EMBL/GenBank/DDBJ databases">
        <title>Genomic Encyclopedia of Type Strains, Phase III (KMG-III): the genomes of soil and plant-associated and newly described type strains.</title>
        <authorList>
            <person name="Whitman W."/>
        </authorList>
    </citation>
    <scope>NUCLEOTIDE SEQUENCE [LARGE SCALE GENOMIC DNA]</scope>
    <source>
        <strain evidence="1 2">1131</strain>
    </source>
</reference>
<organism evidence="1 2">
    <name type="scientific">Bosea psychrotolerans</name>
    <dbReference type="NCBI Taxonomy" id="1871628"/>
    <lineage>
        <taxon>Bacteria</taxon>
        <taxon>Pseudomonadati</taxon>
        <taxon>Pseudomonadota</taxon>
        <taxon>Alphaproteobacteria</taxon>
        <taxon>Hyphomicrobiales</taxon>
        <taxon>Boseaceae</taxon>
        <taxon>Bosea</taxon>
    </lineage>
</organism>
<dbReference type="EMBL" id="PQFZ01000037">
    <property type="protein sequence ID" value="POR45272.1"/>
    <property type="molecule type" value="Genomic_DNA"/>
</dbReference>
<evidence type="ECO:0000313" key="2">
    <source>
        <dbReference type="Proteomes" id="UP000236919"/>
    </source>
</evidence>
<dbReference type="Proteomes" id="UP000236919">
    <property type="component" value="Unassembled WGS sequence"/>
</dbReference>
<dbReference type="OrthoDB" id="121137at2"/>
<gene>
    <name evidence="1" type="ORF">CYD53_1379</name>
</gene>
<name>A0A2S4LS35_9HYPH</name>
<proteinExistence type="predicted"/>
<sequence>MGREAVARAEIGGAVGDVRVLLESTELILRGDIQRRFPRDRLVNVHVEGEALCFTCDGEAVLLHMGAIAADRWSRAIAAPPPSLRAKLGLKQDAKALLIGACDDAALAEAVEGALTDDVAEAAMIIARIAGPDDLTAARAAQAKCPELPIWAIYPKGPNIRYGDGAIRAALREAGFRDSKSCAVSERLTATRYNPRRS</sequence>